<proteinExistence type="predicted"/>
<comment type="caution">
    <text evidence="2">The sequence shown here is derived from an EMBL/GenBank/DDBJ whole genome shotgun (WGS) entry which is preliminary data.</text>
</comment>
<organism evidence="2 3">
    <name type="scientific">Mycena rosella</name>
    <name type="common">Pink bonnet</name>
    <name type="synonym">Agaricus rosellus</name>
    <dbReference type="NCBI Taxonomy" id="1033263"/>
    <lineage>
        <taxon>Eukaryota</taxon>
        <taxon>Fungi</taxon>
        <taxon>Dikarya</taxon>
        <taxon>Basidiomycota</taxon>
        <taxon>Agaricomycotina</taxon>
        <taxon>Agaricomycetes</taxon>
        <taxon>Agaricomycetidae</taxon>
        <taxon>Agaricales</taxon>
        <taxon>Marasmiineae</taxon>
        <taxon>Mycenaceae</taxon>
        <taxon>Mycena</taxon>
    </lineage>
</organism>
<sequence>MHICVLPATRTTHADARHHNSTTRPPLRAIAPRSGPQNHRSHFATVRDAELCNGNNKIPKPSEVLEIMEQRHYWAKLVMHRLEVIVLAEPASSAIHDHDCTNPLARLRGQLTQLILRAKNGSESPLRCVFTVSAKSRTARVSARGLRWRRGSGTRMTVFSCPRMAVALTAGRGLFMKKRRADTLPSRNKDTTPRQHRVDNTGPARPCPDTGSTLEAPSPPTPPSPSSNHAAPPTTTPTTIRKHARTPLLTTAGTTSKARHTLGITSTIRPVIILNPLFRPTTAASAPIRPSVFERSDCTARQQQVCLAERLVSTPGTSISD</sequence>
<dbReference type="AlphaFoldDB" id="A0AAD7G818"/>
<evidence type="ECO:0000313" key="2">
    <source>
        <dbReference type="EMBL" id="KAJ7668879.1"/>
    </source>
</evidence>
<feature type="compositionally biased region" description="Low complexity" evidence="1">
    <location>
        <begin position="226"/>
        <end position="239"/>
    </location>
</feature>
<dbReference type="EMBL" id="JARKIE010000192">
    <property type="protein sequence ID" value="KAJ7668879.1"/>
    <property type="molecule type" value="Genomic_DNA"/>
</dbReference>
<dbReference type="Proteomes" id="UP001221757">
    <property type="component" value="Unassembled WGS sequence"/>
</dbReference>
<evidence type="ECO:0000313" key="3">
    <source>
        <dbReference type="Proteomes" id="UP001221757"/>
    </source>
</evidence>
<keyword evidence="3" id="KW-1185">Reference proteome</keyword>
<name>A0AAD7G818_MYCRO</name>
<reference evidence="2" key="1">
    <citation type="submission" date="2023-03" db="EMBL/GenBank/DDBJ databases">
        <title>Massive genome expansion in bonnet fungi (Mycena s.s.) driven by repeated elements and novel gene families across ecological guilds.</title>
        <authorList>
            <consortium name="Lawrence Berkeley National Laboratory"/>
            <person name="Harder C.B."/>
            <person name="Miyauchi S."/>
            <person name="Viragh M."/>
            <person name="Kuo A."/>
            <person name="Thoen E."/>
            <person name="Andreopoulos B."/>
            <person name="Lu D."/>
            <person name="Skrede I."/>
            <person name="Drula E."/>
            <person name="Henrissat B."/>
            <person name="Morin E."/>
            <person name="Kohler A."/>
            <person name="Barry K."/>
            <person name="LaButti K."/>
            <person name="Morin E."/>
            <person name="Salamov A."/>
            <person name="Lipzen A."/>
            <person name="Mereny Z."/>
            <person name="Hegedus B."/>
            <person name="Baldrian P."/>
            <person name="Stursova M."/>
            <person name="Weitz H."/>
            <person name="Taylor A."/>
            <person name="Grigoriev I.V."/>
            <person name="Nagy L.G."/>
            <person name="Martin F."/>
            <person name="Kauserud H."/>
        </authorList>
    </citation>
    <scope>NUCLEOTIDE SEQUENCE</scope>
    <source>
        <strain evidence="2">CBHHK067</strain>
    </source>
</reference>
<protein>
    <submittedName>
        <fullName evidence="2">Uncharacterized protein</fullName>
    </submittedName>
</protein>
<feature type="region of interest" description="Disordered" evidence="1">
    <location>
        <begin position="177"/>
        <end position="256"/>
    </location>
</feature>
<feature type="compositionally biased region" description="Basic and acidic residues" evidence="1">
    <location>
        <begin position="187"/>
        <end position="199"/>
    </location>
</feature>
<evidence type="ECO:0000256" key="1">
    <source>
        <dbReference type="SAM" id="MobiDB-lite"/>
    </source>
</evidence>
<feature type="region of interest" description="Disordered" evidence="1">
    <location>
        <begin position="13"/>
        <end position="40"/>
    </location>
</feature>
<gene>
    <name evidence="2" type="ORF">B0H17DRAFT_1209852</name>
</gene>
<accession>A0AAD7G818</accession>